<evidence type="ECO:0000256" key="1">
    <source>
        <dbReference type="ARBA" id="ARBA00010851"/>
    </source>
</evidence>
<organism evidence="12 13">
    <name type="scientific">Triticum turgidum subsp. durum</name>
    <name type="common">Durum wheat</name>
    <name type="synonym">Triticum durum</name>
    <dbReference type="NCBI Taxonomy" id="4567"/>
    <lineage>
        <taxon>Eukaryota</taxon>
        <taxon>Viridiplantae</taxon>
        <taxon>Streptophyta</taxon>
        <taxon>Embryophyta</taxon>
        <taxon>Tracheophyta</taxon>
        <taxon>Spermatophyta</taxon>
        <taxon>Magnoliopsida</taxon>
        <taxon>Liliopsida</taxon>
        <taxon>Poales</taxon>
        <taxon>Poaceae</taxon>
        <taxon>BOP clade</taxon>
        <taxon>Pooideae</taxon>
        <taxon>Triticodae</taxon>
        <taxon>Triticeae</taxon>
        <taxon>Triticinae</taxon>
        <taxon>Triticum</taxon>
    </lineage>
</organism>
<dbReference type="InterPro" id="IPR003672">
    <property type="entry name" value="CobN/Mg_chltase"/>
</dbReference>
<evidence type="ECO:0000256" key="7">
    <source>
        <dbReference type="ARBA" id="ARBA00023171"/>
    </source>
</evidence>
<dbReference type="InterPro" id="IPR022571">
    <property type="entry name" value="Mg_chelatase_H_N"/>
</dbReference>
<dbReference type="EC" id="6.6.1.1" evidence="2"/>
<accession>A0A9R1NLK8</accession>
<proteinExistence type="inferred from homology"/>
<evidence type="ECO:0000256" key="4">
    <source>
        <dbReference type="ARBA" id="ARBA00022598"/>
    </source>
</evidence>
<evidence type="ECO:0000256" key="5">
    <source>
        <dbReference type="ARBA" id="ARBA00022741"/>
    </source>
</evidence>
<keyword evidence="3" id="KW-0602">Photosynthesis</keyword>
<gene>
    <name evidence="12" type="ORF">TRITD_2Av1G037820</name>
</gene>
<keyword evidence="5" id="KW-0547">Nucleotide-binding</keyword>
<comment type="similarity">
    <text evidence="1">Belongs to the Mg-chelatase subunit H family.</text>
</comment>
<dbReference type="GO" id="GO:0005524">
    <property type="term" value="F:ATP binding"/>
    <property type="evidence" value="ECO:0007669"/>
    <property type="project" value="UniProtKB-KW"/>
</dbReference>
<feature type="domain" description="Magnesium chelatase subunit H N-terminal" evidence="11">
    <location>
        <begin position="74"/>
        <end position="236"/>
    </location>
</feature>
<protein>
    <recommendedName>
        <fullName evidence="2">magnesium chelatase</fullName>
        <ecNumber evidence="2">6.6.1.1</ecNumber>
    </recommendedName>
</protein>
<keyword evidence="4" id="KW-0436">Ligase</keyword>
<comment type="catalytic activity">
    <reaction evidence="9">
        <text>protoporphyrin IX + Mg(2+) + ATP + H2O = Mg-protoporphyrin IX + ADP + phosphate + 3 H(+)</text>
        <dbReference type="Rhea" id="RHEA:13961"/>
        <dbReference type="ChEBI" id="CHEBI:15377"/>
        <dbReference type="ChEBI" id="CHEBI:15378"/>
        <dbReference type="ChEBI" id="CHEBI:18420"/>
        <dbReference type="ChEBI" id="CHEBI:30616"/>
        <dbReference type="ChEBI" id="CHEBI:43474"/>
        <dbReference type="ChEBI" id="CHEBI:57306"/>
        <dbReference type="ChEBI" id="CHEBI:60492"/>
        <dbReference type="ChEBI" id="CHEBI:456216"/>
        <dbReference type="EC" id="6.6.1.1"/>
    </reaction>
</comment>
<dbReference type="NCBIfam" id="TIGR02025">
    <property type="entry name" value="BchH"/>
    <property type="match status" value="1"/>
</dbReference>
<dbReference type="EMBL" id="LT934113">
    <property type="protein sequence ID" value="VAH27179.1"/>
    <property type="molecule type" value="Genomic_DNA"/>
</dbReference>
<dbReference type="GO" id="GO:0009507">
    <property type="term" value="C:chloroplast"/>
    <property type="evidence" value="ECO:0007669"/>
    <property type="project" value="EnsemblPlants"/>
</dbReference>
<evidence type="ECO:0000256" key="3">
    <source>
        <dbReference type="ARBA" id="ARBA00022531"/>
    </source>
</evidence>
<evidence type="ECO:0000259" key="10">
    <source>
        <dbReference type="Pfam" id="PF02514"/>
    </source>
</evidence>
<dbReference type="CDD" id="cd10150">
    <property type="entry name" value="CobN_like"/>
    <property type="match status" value="1"/>
</dbReference>
<evidence type="ECO:0000256" key="2">
    <source>
        <dbReference type="ARBA" id="ARBA00012825"/>
    </source>
</evidence>
<reference evidence="12 13" key="1">
    <citation type="submission" date="2017-09" db="EMBL/GenBank/DDBJ databases">
        <authorList>
            <consortium name="International Durum Wheat Genome Sequencing Consortium (IDWGSC)"/>
            <person name="Milanesi L."/>
        </authorList>
    </citation>
    <scope>NUCLEOTIDE SEQUENCE [LARGE SCALE GENOMIC DNA]</scope>
    <source>
        <strain evidence="13">cv. Svevo</strain>
    </source>
</reference>
<dbReference type="Gramene" id="TRITD2Av1G037820.8">
    <property type="protein sequence ID" value="TRITD2Av1G037820.8"/>
    <property type="gene ID" value="TRITD2Av1G037820"/>
</dbReference>
<name>A0A9R1NLK8_TRITD</name>
<sequence>MSSLVSAPFATATGARKKARAPAPLHSFLLAGRRGRRAAAATIRCAVAGNGLFTQTNPDVRRVVPAERGLPRVRVVYVVLEAQYQSSVTAAVMQLNADPRRAAEFEVVGYLVEELRDADTYAAFCDDVAAANVFIGSLIFVEELALKVRDAVAAHRDRMDAVLVFPSMPEVMRLNKLGSFSMAQLGQSKSPFFQLFKRNKKDSSGFADSMLKLVRTLPKVLKYLPSDKAQDARLYILSLQFWLGGSPDNLQNFLKMIAVSYVPALKGADIKYSDPVLFLDTGIWHPLAPAMFDDVKEYLNWYGTRRDANDRLKNPEAPVIGLVLQRSHIVTGDDGHYVAVIMELEARGAKVIPIFAGGLDFSGPIERYLVDPITKKPFVNAVVSLTGFALVGGPARQDHPKAIASLMKLDVPYIVALPLVFQTTEEWLNSTLGLHPIQVALQVALPELDGGMEPIVFAGRDPRSGKPLLRKSHALHKRVEQLCTRAIRWAELKRKTKMDKKLAITVFSFPPDKGNVGTAAYLNVFSSIYSVLKDLKKDGYNVEGLPETPEELIEEVIHDKEAQFNSPNLNVVYRMNVREYQALTPYANMLEENWGKPPGHLNSDGENLLVYGKQYGNIFIGVQPTFGYEGDPMRLLFSKSASPHHGFAAYYTFVEKIFKADAVLHFGTHGSLEFMPGKQVGMSDACFPDSLIGNIPNIYYYAANNPSEATVAKRRSYANTISYLTPPAENAGLYKGLKQLSELIASYQSLKDTGRGNQIVSSIISTAKQCNLDKDVDLPDEGEELPANERDLVVGKVYGKLMEIESRLLPCGLHVIGEPPTAVEAVATLVNIAALDRPEENIFSLPGILAATVGRTIEDVYRGSDKGILADVELLKQITEASRGAVSAFVEKTTNSKGQVVDVTNKLSSILGFSLSEPWVEYLSQTKFIRADRDKLRTLFGFLGECLKLIVADNELGALKTALEGSYVEPGPGGDPIRNPKVLPTGKNIHALDPQSIPTAAAMKSAKIVVERLLERQKADNGGKYPETIALVLWGTDNIKTYGESLAQVMWMLGVEPVTDGLGRVNRVEPVSIEELGRPRIDVVVNCSGVFRDLFINQMNLLDRAVKMVAELDEPIEMNYVRKHAQEQAEELGVSVREAATRIFSNASGSYSSNVNLAVENASWTDEKQLQDMYLSRKSFAFDSDAPGVGMLEKRKTFELALATADATFQNLDSSEISLTDVSHYFDSDPTKLVQGLRKDGRAPSSYIADTTTANAQVRTLSETVRLDARTKLLNPRWYEGMMKSGYEGVREIEKRLTNTVGWSATSGQVDNWVYEEANTTFIEDEEMRKRLMDTNPNSFRKLLQTFLEANGRGYWETSEDNLERLRELYSEVEDKIEGIDR</sequence>
<dbReference type="NCBIfam" id="NF009140">
    <property type="entry name" value="PRK12493.1"/>
    <property type="match status" value="1"/>
</dbReference>
<keyword evidence="6" id="KW-0067">ATP-binding</keyword>
<keyword evidence="7" id="KW-0149">Chlorophyll biosynthesis</keyword>
<evidence type="ECO:0000313" key="13">
    <source>
        <dbReference type="Proteomes" id="UP000324705"/>
    </source>
</evidence>
<evidence type="ECO:0000313" key="12">
    <source>
        <dbReference type="EMBL" id="VAH27179.1"/>
    </source>
</evidence>
<dbReference type="PANTHER" id="PTHR44119:SF1">
    <property type="entry name" value="MAGNESIUM-CHELATASE SUBUNIT CHLH, CHLOROPLASTIC"/>
    <property type="match status" value="1"/>
</dbReference>
<evidence type="ECO:0000256" key="8">
    <source>
        <dbReference type="ARBA" id="ARBA00023444"/>
    </source>
</evidence>
<evidence type="ECO:0000256" key="6">
    <source>
        <dbReference type="ARBA" id="ARBA00022840"/>
    </source>
</evidence>
<feature type="domain" description="CobN/magnesium chelatase" evidence="10">
    <location>
        <begin position="240"/>
        <end position="1362"/>
    </location>
</feature>
<dbReference type="Pfam" id="PF11965">
    <property type="entry name" value="DUF3479"/>
    <property type="match status" value="1"/>
</dbReference>
<dbReference type="PANTHER" id="PTHR44119">
    <property type="entry name" value="MAGNESIUM-CHELATASE SUBUNIT CHLH, CHLOROPLASTIC"/>
    <property type="match status" value="1"/>
</dbReference>
<dbReference type="GO" id="GO:0003729">
    <property type="term" value="F:mRNA binding"/>
    <property type="evidence" value="ECO:0007669"/>
    <property type="project" value="EnsemblPlants"/>
</dbReference>
<evidence type="ECO:0000259" key="11">
    <source>
        <dbReference type="Pfam" id="PF11965"/>
    </source>
</evidence>
<evidence type="ECO:0000256" key="9">
    <source>
        <dbReference type="ARBA" id="ARBA00048693"/>
    </source>
</evidence>
<dbReference type="Pfam" id="PF02514">
    <property type="entry name" value="CobN-Mg_chel"/>
    <property type="match status" value="1"/>
</dbReference>
<dbReference type="InterPro" id="IPR011771">
    <property type="entry name" value="BchH"/>
</dbReference>
<dbReference type="Proteomes" id="UP000324705">
    <property type="component" value="Chromosome 2A"/>
</dbReference>
<dbReference type="GO" id="GO:0016851">
    <property type="term" value="F:magnesium chelatase activity"/>
    <property type="evidence" value="ECO:0007669"/>
    <property type="project" value="UniProtKB-EC"/>
</dbReference>
<dbReference type="GO" id="GO:0015995">
    <property type="term" value="P:chlorophyll biosynthetic process"/>
    <property type="evidence" value="ECO:0007669"/>
    <property type="project" value="UniProtKB-KW"/>
</dbReference>
<comment type="pathway">
    <text evidence="8">Porphyrin-containing compound metabolism.</text>
</comment>
<keyword evidence="13" id="KW-1185">Reference proteome</keyword>
<dbReference type="OMA" id="WETGQAM"/>
<dbReference type="GO" id="GO:0015979">
    <property type="term" value="P:photosynthesis"/>
    <property type="evidence" value="ECO:0007669"/>
    <property type="project" value="UniProtKB-KW"/>
</dbReference>